<keyword evidence="1" id="KW-0175">Coiled coil</keyword>
<name>A0A7S4Q4C8_9DINO</name>
<feature type="coiled-coil region" evidence="1">
    <location>
        <begin position="285"/>
        <end position="312"/>
    </location>
</feature>
<protein>
    <submittedName>
        <fullName evidence="2">Uncharacterized protein</fullName>
    </submittedName>
</protein>
<organism evidence="2">
    <name type="scientific">Alexandrium monilatum</name>
    <dbReference type="NCBI Taxonomy" id="311494"/>
    <lineage>
        <taxon>Eukaryota</taxon>
        <taxon>Sar</taxon>
        <taxon>Alveolata</taxon>
        <taxon>Dinophyceae</taxon>
        <taxon>Gonyaulacales</taxon>
        <taxon>Pyrocystaceae</taxon>
        <taxon>Alexandrium</taxon>
    </lineage>
</organism>
<sequence>MSYSYPAKVATPRSKARAQDMDESLELTVQMKEHIENLTARQAEAIKKMRDSKNHVQKLRDQVQAMQQQIDSVHSERGASTRATEEMKSDMEKLENDHAVLHSTHTWTKSSLDAALAAQEEYRKGYNSLRAAFKKAKEELEVANAELANAQDTHHELERARAVLDERKAHWKKELDSVDATMQRIARRHKDKAKSVLDRMHQGQASGLLGTCFVAWLDFLKDWKNNEHMRLEVEAAQAKLAGFQSSKREKAKAFLDRMTASSNTGLVSVSFKYWVEACADALKDRHQADETATKLRNQKLEARKRLEATLGENMKGIKGLTFKNWLQTIREEKEEREIKAQADAVLKDYQRRKKYQSYQVVNRMATKKENGLLSQVTLLWKIIITSEVAARIRDEESKARLKTIFKDIEEAKQILADKKSVLVDAQEELAEVKKKNKTMKSQLQQIMDLEDSMEVVQKEFMEVL</sequence>
<evidence type="ECO:0000313" key="2">
    <source>
        <dbReference type="EMBL" id="CAE4572074.1"/>
    </source>
</evidence>
<reference evidence="2" key="1">
    <citation type="submission" date="2021-01" db="EMBL/GenBank/DDBJ databases">
        <authorList>
            <person name="Corre E."/>
            <person name="Pelletier E."/>
            <person name="Niang G."/>
            <person name="Scheremetjew M."/>
            <person name="Finn R."/>
            <person name="Kale V."/>
            <person name="Holt S."/>
            <person name="Cochrane G."/>
            <person name="Meng A."/>
            <person name="Brown T."/>
            <person name="Cohen L."/>
        </authorList>
    </citation>
    <scope>NUCLEOTIDE SEQUENCE</scope>
    <source>
        <strain evidence="2">CCMP3105</strain>
    </source>
</reference>
<accession>A0A7S4Q4C8</accession>
<dbReference type="AlphaFoldDB" id="A0A7S4Q4C8"/>
<proteinExistence type="predicted"/>
<dbReference type="Gene3D" id="1.10.287.1490">
    <property type="match status" value="1"/>
</dbReference>
<dbReference type="EMBL" id="HBNR01017714">
    <property type="protein sequence ID" value="CAE4572074.1"/>
    <property type="molecule type" value="Transcribed_RNA"/>
</dbReference>
<feature type="coiled-coil region" evidence="1">
    <location>
        <begin position="42"/>
        <end position="76"/>
    </location>
</feature>
<evidence type="ECO:0000256" key="1">
    <source>
        <dbReference type="SAM" id="Coils"/>
    </source>
</evidence>
<feature type="coiled-coil region" evidence="1">
    <location>
        <begin position="126"/>
        <end position="167"/>
    </location>
</feature>
<gene>
    <name evidence="2" type="ORF">AMON00008_LOCUS11693</name>
</gene>
<feature type="coiled-coil region" evidence="1">
    <location>
        <begin position="408"/>
        <end position="459"/>
    </location>
</feature>